<evidence type="ECO:0000256" key="1">
    <source>
        <dbReference type="SAM" id="MobiDB-lite"/>
    </source>
</evidence>
<evidence type="ECO:0000259" key="2">
    <source>
        <dbReference type="Pfam" id="PF00934"/>
    </source>
</evidence>
<feature type="region of interest" description="Disordered" evidence="1">
    <location>
        <begin position="115"/>
        <end position="135"/>
    </location>
</feature>
<dbReference type="Proteomes" id="UP000077342">
    <property type="component" value="Unassembled WGS sequence"/>
</dbReference>
<dbReference type="Gene3D" id="1.10.287.850">
    <property type="entry name" value="HP0062-like domain"/>
    <property type="match status" value="1"/>
</dbReference>
<keyword evidence="4" id="KW-1185">Reference proteome</keyword>
<name>A0A162DVM2_9MYCO</name>
<dbReference type="AlphaFoldDB" id="A0A162DVM2"/>
<sequence>MTYLTTEPQMTTAAAADVARIGSAIGDANAAAAGRITAWVAAAADEVSAATAILFGSYAREYQTIMSQAAALHDRFVQALTGAASAYLDTEAANAAVALNTLTATVRSLLGRPASRQCQNRRDRTQRDDGACSNSHHRFGDGWQRRCRYRTRPS</sequence>
<proteinExistence type="predicted"/>
<dbReference type="InterPro" id="IPR000084">
    <property type="entry name" value="PE-PGRS_N"/>
</dbReference>
<dbReference type="Pfam" id="PF00934">
    <property type="entry name" value="PE"/>
    <property type="match status" value="1"/>
</dbReference>
<feature type="domain" description="PE" evidence="2">
    <location>
        <begin position="4"/>
        <end position="94"/>
    </location>
</feature>
<accession>A0A162DVM2</accession>
<feature type="compositionally biased region" description="Basic and acidic residues" evidence="1">
    <location>
        <begin position="120"/>
        <end position="130"/>
    </location>
</feature>
<dbReference type="InterPro" id="IPR038332">
    <property type="entry name" value="PPE_sf"/>
</dbReference>
<comment type="caution">
    <text evidence="3">The sequence shown here is derived from an EMBL/GenBank/DDBJ whole genome shotgun (WGS) entry which is preliminary data.</text>
</comment>
<dbReference type="EMBL" id="LWCI01000143">
    <property type="protein sequence ID" value="KZS58998.1"/>
    <property type="molecule type" value="Genomic_DNA"/>
</dbReference>
<organism evidence="3 4">
    <name type="scientific">Mycobacterium ostraviense</name>
    <dbReference type="NCBI Taxonomy" id="2738409"/>
    <lineage>
        <taxon>Bacteria</taxon>
        <taxon>Bacillati</taxon>
        <taxon>Actinomycetota</taxon>
        <taxon>Actinomycetes</taxon>
        <taxon>Mycobacteriales</taxon>
        <taxon>Mycobacteriaceae</taxon>
        <taxon>Mycobacterium</taxon>
    </lineage>
</organism>
<protein>
    <recommendedName>
        <fullName evidence="2">PE domain-containing protein</fullName>
    </recommendedName>
</protein>
<evidence type="ECO:0000313" key="4">
    <source>
        <dbReference type="Proteomes" id="UP000077342"/>
    </source>
</evidence>
<gene>
    <name evidence="3" type="ORF">A4G28_15115</name>
</gene>
<dbReference type="SUPFAM" id="SSF140459">
    <property type="entry name" value="PE/PPE dimer-like"/>
    <property type="match status" value="1"/>
</dbReference>
<dbReference type="RefSeq" id="WP_075512543.1">
    <property type="nucleotide sequence ID" value="NZ_CP089224.1"/>
</dbReference>
<evidence type="ECO:0000313" key="3">
    <source>
        <dbReference type="EMBL" id="KZS58998.1"/>
    </source>
</evidence>
<reference evidence="4" key="1">
    <citation type="submission" date="2016-04" db="EMBL/GenBank/DDBJ databases">
        <authorList>
            <person name="Strapagiel D."/>
            <person name="Borowka P."/>
            <person name="Marciniak B."/>
            <person name="Bakula Z."/>
            <person name="Van Ingen J."/>
            <person name="Safianowska A."/>
            <person name="Dziadek J."/>
            <person name="Jagielski T."/>
        </authorList>
    </citation>
    <scope>NUCLEOTIDE SEQUENCE [LARGE SCALE GENOMIC DNA]</scope>
    <source>
        <strain evidence="4">1010001458</strain>
    </source>
</reference>